<dbReference type="AlphaFoldDB" id="A0A5B7DU01"/>
<accession>A0A5B7DU01</accession>
<evidence type="ECO:0000313" key="2">
    <source>
        <dbReference type="Proteomes" id="UP000324222"/>
    </source>
</evidence>
<comment type="caution">
    <text evidence="1">The sequence shown here is derived from an EMBL/GenBank/DDBJ whole genome shotgun (WGS) entry which is preliminary data.</text>
</comment>
<protein>
    <submittedName>
        <fullName evidence="1">Uncharacterized protein</fullName>
    </submittedName>
</protein>
<name>A0A5B7DU01_PORTR</name>
<reference evidence="1 2" key="1">
    <citation type="submission" date="2019-05" db="EMBL/GenBank/DDBJ databases">
        <title>Another draft genome of Portunus trituberculatus and its Hox gene families provides insights of decapod evolution.</title>
        <authorList>
            <person name="Jeong J.-H."/>
            <person name="Song I."/>
            <person name="Kim S."/>
            <person name="Choi T."/>
            <person name="Kim D."/>
            <person name="Ryu S."/>
            <person name="Kim W."/>
        </authorList>
    </citation>
    <scope>NUCLEOTIDE SEQUENCE [LARGE SCALE GENOMIC DNA]</scope>
    <source>
        <tissue evidence="1">Muscle</tissue>
    </source>
</reference>
<sequence>MVLYTNLKVKMCRSIEGVKIIICSTITI</sequence>
<dbReference type="EMBL" id="VSRR010001329">
    <property type="protein sequence ID" value="MPC24426.1"/>
    <property type="molecule type" value="Genomic_DNA"/>
</dbReference>
<organism evidence="1 2">
    <name type="scientific">Portunus trituberculatus</name>
    <name type="common">Swimming crab</name>
    <name type="synonym">Neptunus trituberculatus</name>
    <dbReference type="NCBI Taxonomy" id="210409"/>
    <lineage>
        <taxon>Eukaryota</taxon>
        <taxon>Metazoa</taxon>
        <taxon>Ecdysozoa</taxon>
        <taxon>Arthropoda</taxon>
        <taxon>Crustacea</taxon>
        <taxon>Multicrustacea</taxon>
        <taxon>Malacostraca</taxon>
        <taxon>Eumalacostraca</taxon>
        <taxon>Eucarida</taxon>
        <taxon>Decapoda</taxon>
        <taxon>Pleocyemata</taxon>
        <taxon>Brachyura</taxon>
        <taxon>Eubrachyura</taxon>
        <taxon>Portunoidea</taxon>
        <taxon>Portunidae</taxon>
        <taxon>Portuninae</taxon>
        <taxon>Portunus</taxon>
    </lineage>
</organism>
<proteinExistence type="predicted"/>
<evidence type="ECO:0000313" key="1">
    <source>
        <dbReference type="EMBL" id="MPC24426.1"/>
    </source>
</evidence>
<dbReference type="Proteomes" id="UP000324222">
    <property type="component" value="Unassembled WGS sequence"/>
</dbReference>
<gene>
    <name evidence="1" type="ORF">E2C01_017508</name>
</gene>
<keyword evidence="2" id="KW-1185">Reference proteome</keyword>